<dbReference type="Gene3D" id="3.10.180.10">
    <property type="entry name" value="2,3-Dihydroxybiphenyl 1,2-Dioxygenase, domain 1"/>
    <property type="match status" value="1"/>
</dbReference>
<name>R9PNX7_AGAAL</name>
<evidence type="ECO:0000313" key="3">
    <source>
        <dbReference type="Proteomes" id="UP000014461"/>
    </source>
</evidence>
<dbReference type="InterPro" id="IPR029068">
    <property type="entry name" value="Glyas_Bleomycin-R_OHBP_Dase"/>
</dbReference>
<evidence type="ECO:0000259" key="1">
    <source>
        <dbReference type="PROSITE" id="PS51819"/>
    </source>
</evidence>
<keyword evidence="3" id="KW-1185">Reference proteome</keyword>
<reference evidence="2" key="1">
    <citation type="journal article" date="2013" name="Genome Announc.">
        <title>Draft Genome Sequence of Agarivorans albus Strain MKT 106T, an Agarolytic Marine Bacterium.</title>
        <authorList>
            <person name="Yasuike M."/>
            <person name="Nakamura Y."/>
            <person name="Kai W."/>
            <person name="Fujiwara A."/>
            <person name="Fukui Y."/>
            <person name="Satomi M."/>
            <person name="Sano M."/>
        </authorList>
    </citation>
    <scope>NUCLEOTIDE SEQUENCE [LARGE SCALE GENOMIC DNA]</scope>
</reference>
<sequence length="85" mass="9581">MSEGYIVFQIDNAQLLLELEEKGEFESARFLGFSIEVSNILQLYNTLTERGVLFTGPPEKQSWGGLMTHIIDCNENTFSFIQGSS</sequence>
<dbReference type="SUPFAM" id="SSF54593">
    <property type="entry name" value="Glyoxalase/Bleomycin resistance protein/Dihydroxybiphenyl dioxygenase"/>
    <property type="match status" value="1"/>
</dbReference>
<evidence type="ECO:0000313" key="2">
    <source>
        <dbReference type="EMBL" id="GAD02978.1"/>
    </source>
</evidence>
<comment type="caution">
    <text evidence="2">The sequence shown here is derived from an EMBL/GenBank/DDBJ whole genome shotgun (WGS) entry which is preliminary data.</text>
</comment>
<accession>R9PNX7</accession>
<proteinExistence type="predicted"/>
<gene>
    <name evidence="2" type="ORF">AALB_3058</name>
</gene>
<organism evidence="2 3">
    <name type="scientific">Agarivorans albus MKT 106</name>
    <dbReference type="NCBI Taxonomy" id="1331007"/>
    <lineage>
        <taxon>Bacteria</taxon>
        <taxon>Pseudomonadati</taxon>
        <taxon>Pseudomonadota</taxon>
        <taxon>Gammaproteobacteria</taxon>
        <taxon>Alteromonadales</taxon>
        <taxon>Alteromonadaceae</taxon>
        <taxon>Agarivorans</taxon>
    </lineage>
</organism>
<protein>
    <recommendedName>
        <fullName evidence="1">VOC domain-containing protein</fullName>
    </recommendedName>
</protein>
<dbReference type="EMBL" id="BARX01000022">
    <property type="protein sequence ID" value="GAD02978.1"/>
    <property type="molecule type" value="Genomic_DNA"/>
</dbReference>
<dbReference type="PROSITE" id="PS51819">
    <property type="entry name" value="VOC"/>
    <property type="match status" value="1"/>
</dbReference>
<dbReference type="Proteomes" id="UP000014461">
    <property type="component" value="Unassembled WGS sequence"/>
</dbReference>
<dbReference type="AlphaFoldDB" id="R9PNX7"/>
<dbReference type="InterPro" id="IPR037523">
    <property type="entry name" value="VOC_core"/>
</dbReference>
<feature type="domain" description="VOC" evidence="1">
    <location>
        <begin position="1"/>
        <end position="83"/>
    </location>
</feature>